<name>A0ABX8WSK2_9GAMM</name>
<sequence>MFKRSGKPLWLKLERFVRRQRVDTLPVHIDRRRVYVLPTRFGLFFGAVVFVMAGGALNYNNNPALLLALMLGTAGLAGLLTGHLQLSGLVMRGIHADAVHAGDDAVLRVSFQALDARPRTGVMIGIDGQSAMLMMRASSESVVELRLPMVHRGWHEIDKVSVWTTRPMGLAHTWSWLYPVYGWIVYPALEHNGPPLPEASADASRMRAAQGGDDVHQLRAYRHGDALRAIAWKASAKTGALLAREYEQAVQADILLAWSQVRQLPHEQAISRLAHWVALADRQGRRFALQLPGMRAIEANTGLAHRHACMEALARLPGVRA</sequence>
<keyword evidence="3" id="KW-1185">Reference proteome</keyword>
<evidence type="ECO:0000313" key="2">
    <source>
        <dbReference type="EMBL" id="QYR53821.1"/>
    </source>
</evidence>
<reference evidence="2 3" key="1">
    <citation type="submission" date="2021-08" db="EMBL/GenBank/DDBJ databases">
        <title>Lysobacter sp. strain CJ11 Genome sequencing and assembly.</title>
        <authorList>
            <person name="Kim I."/>
        </authorList>
    </citation>
    <scope>NUCLEOTIDE SEQUENCE [LARGE SCALE GENOMIC DNA]</scope>
    <source>
        <strain evidence="2 3">CJ11</strain>
    </source>
</reference>
<proteinExistence type="predicted"/>
<dbReference type="PANTHER" id="PTHR34351">
    <property type="entry name" value="SLR1927 PROTEIN-RELATED"/>
    <property type="match status" value="1"/>
</dbReference>
<feature type="transmembrane region" description="Helical" evidence="1">
    <location>
        <begin position="41"/>
        <end position="59"/>
    </location>
</feature>
<keyword evidence="1" id="KW-1133">Transmembrane helix</keyword>
<dbReference type="PANTHER" id="PTHR34351:SF1">
    <property type="entry name" value="SLR1927 PROTEIN"/>
    <property type="match status" value="1"/>
</dbReference>
<dbReference type="Proteomes" id="UP000824755">
    <property type="component" value="Chromosome"/>
</dbReference>
<dbReference type="EMBL" id="CP080544">
    <property type="protein sequence ID" value="QYR53821.1"/>
    <property type="molecule type" value="Genomic_DNA"/>
</dbReference>
<evidence type="ECO:0000256" key="1">
    <source>
        <dbReference type="SAM" id="Phobius"/>
    </source>
</evidence>
<gene>
    <name evidence="2" type="ORF">H8L67_04930</name>
</gene>
<keyword evidence="1" id="KW-0472">Membrane</keyword>
<keyword evidence="1" id="KW-0812">Transmembrane</keyword>
<protein>
    <submittedName>
        <fullName evidence="2">DUF58 domain-containing protein</fullName>
    </submittedName>
</protein>
<evidence type="ECO:0000313" key="3">
    <source>
        <dbReference type="Proteomes" id="UP000824755"/>
    </source>
</evidence>
<feature type="transmembrane region" description="Helical" evidence="1">
    <location>
        <begin position="65"/>
        <end position="84"/>
    </location>
</feature>
<organism evidence="2 3">
    <name type="scientific">Lysobacter soyae</name>
    <dbReference type="NCBI Taxonomy" id="2764185"/>
    <lineage>
        <taxon>Bacteria</taxon>
        <taxon>Pseudomonadati</taxon>
        <taxon>Pseudomonadota</taxon>
        <taxon>Gammaproteobacteria</taxon>
        <taxon>Lysobacterales</taxon>
        <taxon>Lysobacteraceae</taxon>
        <taxon>Lysobacter</taxon>
    </lineage>
</organism>
<accession>A0ABX8WSK2</accession>
<dbReference type="RefSeq" id="WP_220380626.1">
    <property type="nucleotide sequence ID" value="NZ_CP080544.1"/>
</dbReference>